<dbReference type="OrthoDB" id="9439903at2759"/>
<keyword evidence="6" id="KW-0238">DNA-binding</keyword>
<feature type="compositionally biased region" description="Acidic residues" evidence="9">
    <location>
        <begin position="50"/>
        <end position="66"/>
    </location>
</feature>
<dbReference type="PANTHER" id="PTHR24392">
    <property type="entry name" value="ZINC FINGER PROTEIN"/>
    <property type="match status" value="1"/>
</dbReference>
<comment type="subcellular location">
    <subcellularLocation>
        <location evidence="1">Nucleus</location>
    </subcellularLocation>
</comment>
<evidence type="ECO:0000313" key="11">
    <source>
        <dbReference type="EMBL" id="RNA14360.1"/>
    </source>
</evidence>
<evidence type="ECO:0000256" key="5">
    <source>
        <dbReference type="ARBA" id="ARBA00022833"/>
    </source>
</evidence>
<dbReference type="STRING" id="10195.A0A3M7QSM8"/>
<keyword evidence="7" id="KW-0539">Nucleus</keyword>
<sequence length="525" mass="59559">MSKNHEFADEDEDKKSQFDTDRDQVLDLSVKSRDNSLNKRKNRPVKSVEMEDESIEEPAELDDCESTGDQFVDAELDQGVQADLPKPKKLKTKSYTPDYQHLDTKPSLASATKKQMRFQCRFCVYKSHSVSLMQNHIYRHIDTTPYACYYCGHKSTTKSTIMVHIELCHPNMEVKIKENRVKEEDYYLDLNSSACYSAKTEAKPLKPKSHDSHDQDKGNSSLSLKSFSSISPSVSSESSLCSSPSQSPNPHKSDQLQFIKQSDEELLLNQDALEEKDSSQYSSVYNRPKQYFGSLYEPDKQYSCKLCTYTTNHKPSMEDHVYVHTNKRPYRCGYCNEEIYTRYAATYHNKYKHPGEARNFIKDEQDVSIYYVNRAKKSAAQGEEAKTAETEAAKTCKKLKLSEPRVASKCASKPTAELNARTTPPPPPQPPVANYDFGLALKMYQIQLQSLMAANYLQSIRSNQPSGNLMASYFGLSGEQLQQLSHYLSVKARMDGGDAMPNGEEDAESLLNETENSDRNESLSS</sequence>
<evidence type="ECO:0000256" key="1">
    <source>
        <dbReference type="ARBA" id="ARBA00004123"/>
    </source>
</evidence>
<evidence type="ECO:0000256" key="9">
    <source>
        <dbReference type="SAM" id="MobiDB-lite"/>
    </source>
</evidence>
<feature type="region of interest" description="Disordered" evidence="9">
    <location>
        <begin position="495"/>
        <end position="525"/>
    </location>
</feature>
<comment type="caution">
    <text evidence="11">The sequence shown here is derived from an EMBL/GenBank/DDBJ whole genome shotgun (WGS) entry which is preliminary data.</text>
</comment>
<organism evidence="11 12">
    <name type="scientific">Brachionus plicatilis</name>
    <name type="common">Marine rotifer</name>
    <name type="synonym">Brachionus muelleri</name>
    <dbReference type="NCBI Taxonomy" id="10195"/>
    <lineage>
        <taxon>Eukaryota</taxon>
        <taxon>Metazoa</taxon>
        <taxon>Spiralia</taxon>
        <taxon>Gnathifera</taxon>
        <taxon>Rotifera</taxon>
        <taxon>Eurotatoria</taxon>
        <taxon>Monogononta</taxon>
        <taxon>Pseudotrocha</taxon>
        <taxon>Ploima</taxon>
        <taxon>Brachionidae</taxon>
        <taxon>Brachionus</taxon>
    </lineage>
</organism>
<dbReference type="GO" id="GO:0003677">
    <property type="term" value="F:DNA binding"/>
    <property type="evidence" value="ECO:0007669"/>
    <property type="project" value="UniProtKB-KW"/>
</dbReference>
<dbReference type="SUPFAM" id="SSF57667">
    <property type="entry name" value="beta-beta-alpha zinc fingers"/>
    <property type="match status" value="1"/>
</dbReference>
<evidence type="ECO:0000256" key="4">
    <source>
        <dbReference type="ARBA" id="ARBA00022771"/>
    </source>
</evidence>
<dbReference type="SMART" id="SM00355">
    <property type="entry name" value="ZnF_C2H2"/>
    <property type="match status" value="4"/>
</dbReference>
<feature type="region of interest" description="Disordered" evidence="9">
    <location>
        <begin position="410"/>
        <end position="430"/>
    </location>
</feature>
<proteinExistence type="predicted"/>
<dbReference type="GO" id="GO:0008270">
    <property type="term" value="F:zinc ion binding"/>
    <property type="evidence" value="ECO:0007669"/>
    <property type="project" value="UniProtKB-KW"/>
</dbReference>
<feature type="compositionally biased region" description="Low complexity" evidence="9">
    <location>
        <begin position="220"/>
        <end position="248"/>
    </location>
</feature>
<keyword evidence="12" id="KW-1185">Reference proteome</keyword>
<dbReference type="InterPro" id="IPR036236">
    <property type="entry name" value="Znf_C2H2_sf"/>
</dbReference>
<dbReference type="EMBL" id="REGN01005207">
    <property type="protein sequence ID" value="RNA14360.1"/>
    <property type="molecule type" value="Genomic_DNA"/>
</dbReference>
<feature type="region of interest" description="Disordered" evidence="9">
    <location>
        <begin position="201"/>
        <end position="255"/>
    </location>
</feature>
<name>A0A3M7QSM8_BRAPC</name>
<dbReference type="Gene3D" id="3.30.160.60">
    <property type="entry name" value="Classic Zinc Finger"/>
    <property type="match status" value="2"/>
</dbReference>
<evidence type="ECO:0000259" key="10">
    <source>
        <dbReference type="PROSITE" id="PS50157"/>
    </source>
</evidence>
<dbReference type="Proteomes" id="UP000276133">
    <property type="component" value="Unassembled WGS sequence"/>
</dbReference>
<keyword evidence="2" id="KW-0479">Metal-binding</keyword>
<reference evidence="11 12" key="1">
    <citation type="journal article" date="2018" name="Sci. Rep.">
        <title>Genomic signatures of local adaptation to the degree of environmental predictability in rotifers.</title>
        <authorList>
            <person name="Franch-Gras L."/>
            <person name="Hahn C."/>
            <person name="Garcia-Roger E.M."/>
            <person name="Carmona M.J."/>
            <person name="Serra M."/>
            <person name="Gomez A."/>
        </authorList>
    </citation>
    <scope>NUCLEOTIDE SEQUENCE [LARGE SCALE GENOMIC DNA]</scope>
    <source>
        <strain evidence="11">HYR1</strain>
    </source>
</reference>
<dbReference type="PANTHER" id="PTHR24392:SF56">
    <property type="entry name" value="ZINC FINGER PROTEIN 510"/>
    <property type="match status" value="1"/>
</dbReference>
<feature type="region of interest" description="Disordered" evidence="9">
    <location>
        <begin position="1"/>
        <end position="66"/>
    </location>
</feature>
<keyword evidence="3" id="KW-0677">Repeat</keyword>
<dbReference type="AlphaFoldDB" id="A0A3M7QSM8"/>
<dbReference type="InterPro" id="IPR013087">
    <property type="entry name" value="Znf_C2H2_type"/>
</dbReference>
<feature type="compositionally biased region" description="Basic and acidic residues" evidence="9">
    <location>
        <begin position="1"/>
        <end position="37"/>
    </location>
</feature>
<evidence type="ECO:0000256" key="8">
    <source>
        <dbReference type="PROSITE-ProRule" id="PRU00042"/>
    </source>
</evidence>
<evidence type="ECO:0000256" key="7">
    <source>
        <dbReference type="ARBA" id="ARBA00023242"/>
    </source>
</evidence>
<protein>
    <submittedName>
        <fullName evidence="11">Sal 4</fullName>
    </submittedName>
</protein>
<keyword evidence="5" id="KW-0862">Zinc</keyword>
<gene>
    <name evidence="11" type="ORF">BpHYR1_035971</name>
</gene>
<dbReference type="PROSITE" id="PS00028">
    <property type="entry name" value="ZINC_FINGER_C2H2_1"/>
    <property type="match status" value="1"/>
</dbReference>
<evidence type="ECO:0000256" key="2">
    <source>
        <dbReference type="ARBA" id="ARBA00022723"/>
    </source>
</evidence>
<feature type="compositionally biased region" description="Basic and acidic residues" evidence="9">
    <location>
        <begin position="516"/>
        <end position="525"/>
    </location>
</feature>
<keyword evidence="4 8" id="KW-0863">Zinc-finger</keyword>
<evidence type="ECO:0000256" key="6">
    <source>
        <dbReference type="ARBA" id="ARBA00023125"/>
    </source>
</evidence>
<accession>A0A3M7QSM8</accession>
<evidence type="ECO:0000256" key="3">
    <source>
        <dbReference type="ARBA" id="ARBA00022737"/>
    </source>
</evidence>
<dbReference type="PROSITE" id="PS50157">
    <property type="entry name" value="ZINC_FINGER_C2H2_2"/>
    <property type="match status" value="1"/>
</dbReference>
<feature type="domain" description="C2H2-type" evidence="10">
    <location>
        <begin position="302"/>
        <end position="329"/>
    </location>
</feature>
<evidence type="ECO:0000313" key="12">
    <source>
        <dbReference type="Proteomes" id="UP000276133"/>
    </source>
</evidence>
<feature type="compositionally biased region" description="Basic and acidic residues" evidence="9">
    <location>
        <begin position="201"/>
        <end position="217"/>
    </location>
</feature>
<dbReference type="GO" id="GO:0005634">
    <property type="term" value="C:nucleus"/>
    <property type="evidence" value="ECO:0007669"/>
    <property type="project" value="UniProtKB-SubCell"/>
</dbReference>